<keyword evidence="5" id="KW-1185">Reference proteome</keyword>
<dbReference type="EMBL" id="CP009654">
    <property type="protein sequence ID" value="APC96975.1"/>
    <property type="molecule type" value="Genomic_DNA"/>
</dbReference>
<evidence type="ECO:0000259" key="3">
    <source>
        <dbReference type="Pfam" id="PF02230"/>
    </source>
</evidence>
<dbReference type="OrthoDB" id="9801763at2"/>
<feature type="domain" description="Phospholipase/carboxylesterase/thioesterase" evidence="3">
    <location>
        <begin position="5"/>
        <end position="219"/>
    </location>
</feature>
<dbReference type="GO" id="GO:0016787">
    <property type="term" value="F:hydrolase activity"/>
    <property type="evidence" value="ECO:0007669"/>
    <property type="project" value="UniProtKB-KW"/>
</dbReference>
<dbReference type="PANTHER" id="PTHR10655">
    <property type="entry name" value="LYSOPHOSPHOLIPASE-RELATED"/>
    <property type="match status" value="1"/>
</dbReference>
<accession>A0A1J0KTG3</accession>
<dbReference type="InterPro" id="IPR050565">
    <property type="entry name" value="LYPA1-2/EST-like"/>
</dbReference>
<evidence type="ECO:0000313" key="4">
    <source>
        <dbReference type="EMBL" id="APC96975.1"/>
    </source>
</evidence>
<gene>
    <name evidence="4" type="ORF">KX01_530</name>
</gene>
<evidence type="ECO:0000256" key="2">
    <source>
        <dbReference type="ARBA" id="ARBA00022801"/>
    </source>
</evidence>
<name>A0A1J0KTG3_9GAMM</name>
<sequence>MKYELIEATRKPEFCIIWLHGLGADGNDFVDIVPHLNIQKENVRFIFPHAEVMPITINMGMQMRAWYDIKSLDANSLNRIVDVEGINSSISRLNNLIDKQIEDGIASEKIILAGFSQGGVIATYTFITSKKKLAGLIALSTYLPAWDDFKSKITKENKGEPVIVCHGTHDQVLPSLLGKNLSNILDENGFDNDYKEYQLMQHSVCPEEIKDLSAFLNKALKI</sequence>
<dbReference type="STRING" id="1542390.KX01_530"/>
<organism evidence="4 5">
    <name type="scientific">Francisella frigiditurris</name>
    <dbReference type="NCBI Taxonomy" id="1542390"/>
    <lineage>
        <taxon>Bacteria</taxon>
        <taxon>Pseudomonadati</taxon>
        <taxon>Pseudomonadota</taxon>
        <taxon>Gammaproteobacteria</taxon>
        <taxon>Thiotrichales</taxon>
        <taxon>Francisellaceae</taxon>
        <taxon>Francisella</taxon>
    </lineage>
</organism>
<dbReference type="PANTHER" id="PTHR10655:SF17">
    <property type="entry name" value="LYSOPHOSPHOLIPASE-LIKE PROTEIN 1"/>
    <property type="match status" value="1"/>
</dbReference>
<reference evidence="5" key="1">
    <citation type="submission" date="2014-10" db="EMBL/GenBank/DDBJ databases">
        <authorList>
            <person name="Kuske C.R."/>
            <person name="Challacombe J.F."/>
            <person name="Daligault H.E."/>
            <person name="Davenport K.W."/>
            <person name="Johnson S.L."/>
            <person name="Siddaramappa S."/>
            <person name="Petersen J.M."/>
        </authorList>
    </citation>
    <scope>NUCLEOTIDE SEQUENCE [LARGE SCALE GENOMIC DNA]</scope>
    <source>
        <strain evidence="5">CA97-1460</strain>
    </source>
</reference>
<dbReference type="RefSeq" id="WP_071663510.1">
    <property type="nucleotide sequence ID" value="NZ_CP009654.1"/>
</dbReference>
<keyword evidence="2 4" id="KW-0378">Hydrolase</keyword>
<dbReference type="Pfam" id="PF02230">
    <property type="entry name" value="Abhydrolase_2"/>
    <property type="match status" value="1"/>
</dbReference>
<dbReference type="SUPFAM" id="SSF53474">
    <property type="entry name" value="alpha/beta-Hydrolases"/>
    <property type="match status" value="1"/>
</dbReference>
<dbReference type="KEGG" id="frc:KX01_530"/>
<dbReference type="AlphaFoldDB" id="A0A1J0KTG3"/>
<dbReference type="Proteomes" id="UP000182521">
    <property type="component" value="Chromosome"/>
</dbReference>
<dbReference type="InterPro" id="IPR003140">
    <property type="entry name" value="PLipase/COase/thioEstase"/>
</dbReference>
<comment type="similarity">
    <text evidence="1">Belongs to the AB hydrolase superfamily. AB hydrolase 2 family.</text>
</comment>
<proteinExistence type="inferred from homology"/>
<dbReference type="InterPro" id="IPR029058">
    <property type="entry name" value="AB_hydrolase_fold"/>
</dbReference>
<dbReference type="Gene3D" id="3.40.50.1820">
    <property type="entry name" value="alpha/beta hydrolase"/>
    <property type="match status" value="1"/>
</dbReference>
<protein>
    <submittedName>
        <fullName evidence="4">Alpha/beta hydrolase fold family protein</fullName>
    </submittedName>
</protein>
<evidence type="ECO:0000313" key="5">
    <source>
        <dbReference type="Proteomes" id="UP000182521"/>
    </source>
</evidence>
<evidence type="ECO:0000256" key="1">
    <source>
        <dbReference type="ARBA" id="ARBA00006499"/>
    </source>
</evidence>